<organism evidence="2 3">
    <name type="scientific">Haloferula luteola</name>
    <dbReference type="NCBI Taxonomy" id="595692"/>
    <lineage>
        <taxon>Bacteria</taxon>
        <taxon>Pseudomonadati</taxon>
        <taxon>Verrucomicrobiota</taxon>
        <taxon>Verrucomicrobiia</taxon>
        <taxon>Verrucomicrobiales</taxon>
        <taxon>Verrucomicrobiaceae</taxon>
        <taxon>Haloferula</taxon>
    </lineage>
</organism>
<dbReference type="EMBL" id="JACHFD010000002">
    <property type="protein sequence ID" value="MBB5350213.1"/>
    <property type="molecule type" value="Genomic_DNA"/>
</dbReference>
<comment type="caution">
    <text evidence="2">The sequence shown here is derived from an EMBL/GenBank/DDBJ whole genome shotgun (WGS) entry which is preliminary data.</text>
</comment>
<feature type="transmembrane region" description="Helical" evidence="1">
    <location>
        <begin position="172"/>
        <end position="195"/>
    </location>
</feature>
<feature type="transmembrane region" description="Helical" evidence="1">
    <location>
        <begin position="207"/>
        <end position="225"/>
    </location>
</feature>
<feature type="transmembrane region" description="Helical" evidence="1">
    <location>
        <begin position="7"/>
        <end position="24"/>
    </location>
</feature>
<dbReference type="RefSeq" id="WP_184015361.1">
    <property type="nucleotide sequence ID" value="NZ_JACHFD010000002.1"/>
</dbReference>
<accession>A0A840UYY2</accession>
<keyword evidence="1" id="KW-0812">Transmembrane</keyword>
<feature type="transmembrane region" description="Helical" evidence="1">
    <location>
        <begin position="139"/>
        <end position="160"/>
    </location>
</feature>
<evidence type="ECO:0000256" key="1">
    <source>
        <dbReference type="SAM" id="Phobius"/>
    </source>
</evidence>
<dbReference type="AlphaFoldDB" id="A0A840UYY2"/>
<dbReference type="Proteomes" id="UP000557717">
    <property type="component" value="Unassembled WGS sequence"/>
</dbReference>
<proteinExistence type="predicted"/>
<name>A0A840UYY2_9BACT</name>
<feature type="transmembrane region" description="Helical" evidence="1">
    <location>
        <begin position="111"/>
        <end position="132"/>
    </location>
</feature>
<evidence type="ECO:0000313" key="2">
    <source>
        <dbReference type="EMBL" id="MBB5350213.1"/>
    </source>
</evidence>
<keyword evidence="3" id="KW-1185">Reference proteome</keyword>
<keyword evidence="1" id="KW-0472">Membrane</keyword>
<sequence length="539" mass="60552">MPFSPFTRLLAAAIVASYGFFLFWPNPRAHHWGAQALVLLPLLLLVLMVSAQRSWPVFEPRAFYRTRPVTDGFGMRRMLGLMAAVFGGVALWVMIYVFGHNFSGRAALEGILLLVLPALAWAWLWAVVACLATRRQRPLIWLILTLLAAPILSGAGLATMRGDLNLEMKGSFFITPASLLILAAVSILPAIWWLVASRRKWRTGLGLMMWFGALIPWIMVHGQFFPKKVSNGMTTEKFVEHIESIELHPPAGEWHEVPCSELLTIKGLQKGEFGMGGFLIGESKDSRWRATWTPKIGMRKEGEGYDWLEWPVIKGTGETAEWGGTELISDEIQNRWYPNEKLEPWTRRNREGVQAMFQKPRLHPWVTGQDGENEAERSDDPSQWDWKAYGTVTRLEKAGDVDLPRGGSLRLRTGGRLLVSIAEPTSLSNRLRLKYQFEDIHPFEDASSASLDRVAGLGIYAVVEHPDTGDKWFAVFRFVGRSPKTEGCPLFLGGVQEFEMICEGTPAEQAAQELRLRKGRLAVFVAVNQGSFPPTVVRR</sequence>
<reference evidence="2 3" key="1">
    <citation type="submission" date="2020-08" db="EMBL/GenBank/DDBJ databases">
        <title>Genomic Encyclopedia of Type Strains, Phase IV (KMG-IV): sequencing the most valuable type-strain genomes for metagenomic binning, comparative biology and taxonomic classification.</title>
        <authorList>
            <person name="Goeker M."/>
        </authorList>
    </citation>
    <scope>NUCLEOTIDE SEQUENCE [LARGE SCALE GENOMIC DNA]</scope>
    <source>
        <strain evidence="2 3">YC6886</strain>
    </source>
</reference>
<feature type="transmembrane region" description="Helical" evidence="1">
    <location>
        <begin position="36"/>
        <end position="58"/>
    </location>
</feature>
<gene>
    <name evidence="2" type="ORF">HNR46_000437</name>
</gene>
<evidence type="ECO:0000313" key="3">
    <source>
        <dbReference type="Proteomes" id="UP000557717"/>
    </source>
</evidence>
<protein>
    <submittedName>
        <fullName evidence="2">Uncharacterized protein</fullName>
    </submittedName>
</protein>
<keyword evidence="1" id="KW-1133">Transmembrane helix</keyword>
<feature type="transmembrane region" description="Helical" evidence="1">
    <location>
        <begin position="79"/>
        <end position="99"/>
    </location>
</feature>